<evidence type="ECO:0000313" key="2">
    <source>
        <dbReference type="EMBL" id="RLJ63567.1"/>
    </source>
</evidence>
<protein>
    <submittedName>
        <fullName evidence="2">Hemerythrin HHE cation binding domain-containing protein</fullName>
    </submittedName>
</protein>
<evidence type="ECO:0000259" key="1">
    <source>
        <dbReference type="Pfam" id="PF01814"/>
    </source>
</evidence>
<gene>
    <name evidence="2" type="ORF">DFR35_2195</name>
</gene>
<dbReference type="Pfam" id="PF01814">
    <property type="entry name" value="Hemerythrin"/>
    <property type="match status" value="1"/>
</dbReference>
<sequence length="151" mass="16827">MSTTEVLHHHHKHCDQLFADAEAAGVKGDWGAAVADFTRFRDELLAHFSTEEQVLFPAFEAATGMVGGPTQMMRFEHAQMRELLEQMQAAIDQRVRDPFAGAAETLLVLMQQHNMKEENILYPMCDRTLAGSVDVAAGLRERLEEKCPASA</sequence>
<dbReference type="EMBL" id="RCCI01000006">
    <property type="protein sequence ID" value="RLJ63567.1"/>
    <property type="molecule type" value="Genomic_DNA"/>
</dbReference>
<name>A0A497XAJ4_9PROT</name>
<accession>A0A497XAJ4</accession>
<keyword evidence="3" id="KW-1185">Reference proteome</keyword>
<dbReference type="Proteomes" id="UP000268908">
    <property type="component" value="Unassembled WGS sequence"/>
</dbReference>
<dbReference type="RefSeq" id="WP_121242384.1">
    <property type="nucleotide sequence ID" value="NZ_BHVV01000003.1"/>
</dbReference>
<dbReference type="PANTHER" id="PTHR39966:SF3">
    <property type="entry name" value="DUF438 DOMAIN-CONTAINING PROTEIN"/>
    <property type="match status" value="1"/>
</dbReference>
<dbReference type="InterPro" id="IPR012312">
    <property type="entry name" value="Hemerythrin-like"/>
</dbReference>
<evidence type="ECO:0000313" key="3">
    <source>
        <dbReference type="Proteomes" id="UP000268908"/>
    </source>
</evidence>
<organism evidence="2 3">
    <name type="scientific">Sulfurisoma sediminicola</name>
    <dbReference type="NCBI Taxonomy" id="1381557"/>
    <lineage>
        <taxon>Bacteria</taxon>
        <taxon>Pseudomonadati</taxon>
        <taxon>Pseudomonadota</taxon>
        <taxon>Betaproteobacteria</taxon>
        <taxon>Nitrosomonadales</taxon>
        <taxon>Sterolibacteriaceae</taxon>
        <taxon>Sulfurisoma</taxon>
    </lineage>
</organism>
<proteinExistence type="predicted"/>
<dbReference type="PANTHER" id="PTHR39966">
    <property type="entry name" value="BLL2471 PROTEIN-RELATED"/>
    <property type="match status" value="1"/>
</dbReference>
<feature type="domain" description="Hemerythrin-like" evidence="1">
    <location>
        <begin position="4"/>
        <end position="125"/>
    </location>
</feature>
<dbReference type="AlphaFoldDB" id="A0A497XAJ4"/>
<dbReference type="GO" id="GO:0005886">
    <property type="term" value="C:plasma membrane"/>
    <property type="evidence" value="ECO:0007669"/>
    <property type="project" value="TreeGrafter"/>
</dbReference>
<comment type="caution">
    <text evidence="2">The sequence shown here is derived from an EMBL/GenBank/DDBJ whole genome shotgun (WGS) entry which is preliminary data.</text>
</comment>
<reference evidence="2 3" key="1">
    <citation type="submission" date="2018-10" db="EMBL/GenBank/DDBJ databases">
        <title>Genomic Encyclopedia of Type Strains, Phase IV (KMG-IV): sequencing the most valuable type-strain genomes for metagenomic binning, comparative biology and taxonomic classification.</title>
        <authorList>
            <person name="Goeker M."/>
        </authorList>
    </citation>
    <scope>NUCLEOTIDE SEQUENCE [LARGE SCALE GENOMIC DNA]</scope>
    <source>
        <strain evidence="2 3">DSM 26916</strain>
    </source>
</reference>
<dbReference type="Gene3D" id="1.20.120.520">
    <property type="entry name" value="nmb1532 protein domain like"/>
    <property type="match status" value="1"/>
</dbReference>
<dbReference type="OrthoDB" id="9792554at2"/>